<dbReference type="Proteomes" id="UP001150907">
    <property type="component" value="Unassembled WGS sequence"/>
</dbReference>
<feature type="domain" description="YABBY protein C-terminal" evidence="2">
    <location>
        <begin position="18"/>
        <end position="51"/>
    </location>
</feature>
<keyword evidence="4" id="KW-1185">Reference proteome</keyword>
<evidence type="ECO:0000313" key="4">
    <source>
        <dbReference type="Proteomes" id="UP001150907"/>
    </source>
</evidence>
<comment type="caution">
    <text evidence="3">The sequence shown here is derived from an EMBL/GenBank/DDBJ whole genome shotgun (WGS) entry which is preliminary data.</text>
</comment>
<dbReference type="InterPro" id="IPR056775">
    <property type="entry name" value="YABBY_C"/>
</dbReference>
<dbReference type="OrthoDB" id="667577at2759"/>
<feature type="compositionally biased region" description="Basic and acidic residues" evidence="1">
    <location>
        <begin position="22"/>
        <end position="31"/>
    </location>
</feature>
<dbReference type="CDD" id="cd00084">
    <property type="entry name" value="HMG-box_SF"/>
    <property type="match status" value="1"/>
</dbReference>
<feature type="region of interest" description="Disordered" evidence="1">
    <location>
        <begin position="1"/>
        <end position="175"/>
    </location>
</feature>
<dbReference type="Pfam" id="PF04690">
    <property type="entry name" value="YABBY"/>
    <property type="match status" value="1"/>
</dbReference>
<dbReference type="EMBL" id="JANBQF010001065">
    <property type="protein sequence ID" value="KAJ1998134.1"/>
    <property type="molecule type" value="Genomic_DNA"/>
</dbReference>
<evidence type="ECO:0000259" key="2">
    <source>
        <dbReference type="Pfam" id="PF04690"/>
    </source>
</evidence>
<dbReference type="InterPro" id="IPR036910">
    <property type="entry name" value="HMG_box_dom_sf"/>
</dbReference>
<dbReference type="Gene3D" id="1.10.30.10">
    <property type="entry name" value="High mobility group box domain"/>
    <property type="match status" value="1"/>
</dbReference>
<protein>
    <recommendedName>
        <fullName evidence="2">YABBY protein C-terminal domain-containing protein</fullName>
    </recommendedName>
</protein>
<name>A0A9W8B8W6_9FUNG</name>
<dbReference type="SUPFAM" id="SSF47095">
    <property type="entry name" value="HMG-box"/>
    <property type="match status" value="1"/>
</dbReference>
<accession>A0A9W8B8W6</accession>
<evidence type="ECO:0000256" key="1">
    <source>
        <dbReference type="SAM" id="MobiDB-lite"/>
    </source>
</evidence>
<proteinExistence type="predicted"/>
<gene>
    <name evidence="3" type="ORF">H4R26_005573</name>
</gene>
<evidence type="ECO:0000313" key="3">
    <source>
        <dbReference type="EMBL" id="KAJ1998134.1"/>
    </source>
</evidence>
<feature type="compositionally biased region" description="Low complexity" evidence="1">
    <location>
        <begin position="110"/>
        <end position="133"/>
    </location>
</feature>
<feature type="compositionally biased region" description="Low complexity" evidence="1">
    <location>
        <begin position="64"/>
        <end position="76"/>
    </location>
</feature>
<sequence length="175" mass="17761">MGPAKKGTKGGKGARGPYQEFFQRELKRIKQENPTMSSKDAFKQAGLNWRTSSENPKNQDKEAAPASAASAAAGSASKEKVPAEKPTLVPAPASVPAGLTAPASEPKEPVAPVCEPAAPVREPLAPTAPASTLPAPPCPLSGSDVLDGAKSVTDEPKTSGGLSSVFGKGGIPTEH</sequence>
<dbReference type="AlphaFoldDB" id="A0A9W8B8W6"/>
<organism evidence="3 4">
    <name type="scientific">Coemansia thaxteri</name>
    <dbReference type="NCBI Taxonomy" id="2663907"/>
    <lineage>
        <taxon>Eukaryota</taxon>
        <taxon>Fungi</taxon>
        <taxon>Fungi incertae sedis</taxon>
        <taxon>Zoopagomycota</taxon>
        <taxon>Kickxellomycotina</taxon>
        <taxon>Kickxellomycetes</taxon>
        <taxon>Kickxellales</taxon>
        <taxon>Kickxellaceae</taxon>
        <taxon>Coemansia</taxon>
    </lineage>
</organism>
<reference evidence="3" key="1">
    <citation type="submission" date="2022-07" db="EMBL/GenBank/DDBJ databases">
        <title>Phylogenomic reconstructions and comparative analyses of Kickxellomycotina fungi.</title>
        <authorList>
            <person name="Reynolds N.K."/>
            <person name="Stajich J.E."/>
            <person name="Barry K."/>
            <person name="Grigoriev I.V."/>
            <person name="Crous P."/>
            <person name="Smith M.E."/>
        </authorList>
    </citation>
    <scope>NUCLEOTIDE SEQUENCE</scope>
    <source>
        <strain evidence="3">IMI 214461</strain>
    </source>
</reference>
<feature type="non-terminal residue" evidence="3">
    <location>
        <position position="175"/>
    </location>
</feature>